<sequence length="277" mass="30516">MTTRKIGLALGLTALGATSALAQQDFTSRFAPVSDAKSSDYIVTLNANGVVQPSFPGSDRSSVSFFPSLSYRKVGEPVRFSAPDDGISISIIDNPTFRIGPVFRFQSGRYYTDDKLLYGLRKKNYDVESGVFIEYWPISFIRARAELRHGFRSDSGLVGHVGVDYVQPVGQFAFSVGPRLYFGDKRYADRWYGIRPDEAALNGFVTPYSPGGGVNAVGAMGAVTYKWDDSWSTTGYVSYKHLVGDVAKSPIVTKIGSKDQFTFGARVSYSFAFTPWW</sequence>
<dbReference type="InterPro" id="IPR010583">
    <property type="entry name" value="MipA"/>
</dbReference>
<proteinExistence type="inferred from homology"/>
<keyword evidence="8" id="KW-1185">Reference proteome</keyword>
<comment type="similarity">
    <text evidence="2">Belongs to the MipA/OmpV family.</text>
</comment>
<evidence type="ECO:0000313" key="8">
    <source>
        <dbReference type="Proteomes" id="UP000295122"/>
    </source>
</evidence>
<gene>
    <name evidence="7" type="ORF">EV668_1781</name>
</gene>
<feature type="signal peptide" evidence="6">
    <location>
        <begin position="1"/>
        <end position="22"/>
    </location>
</feature>
<evidence type="ECO:0000313" key="7">
    <source>
        <dbReference type="EMBL" id="TDR94494.1"/>
    </source>
</evidence>
<evidence type="ECO:0000256" key="6">
    <source>
        <dbReference type="SAM" id="SignalP"/>
    </source>
</evidence>
<dbReference type="PANTHER" id="PTHR38776:SF1">
    <property type="entry name" value="MLTA-INTERACTING PROTEIN-RELATED"/>
    <property type="match status" value="1"/>
</dbReference>
<evidence type="ECO:0000256" key="2">
    <source>
        <dbReference type="ARBA" id="ARBA00005722"/>
    </source>
</evidence>
<organism evidence="7 8">
    <name type="scientific">Enterovirga rhinocerotis</name>
    <dbReference type="NCBI Taxonomy" id="1339210"/>
    <lineage>
        <taxon>Bacteria</taxon>
        <taxon>Pseudomonadati</taxon>
        <taxon>Pseudomonadota</taxon>
        <taxon>Alphaproteobacteria</taxon>
        <taxon>Hyphomicrobiales</taxon>
        <taxon>Methylobacteriaceae</taxon>
        <taxon>Enterovirga</taxon>
    </lineage>
</organism>
<dbReference type="EMBL" id="SNZR01000011">
    <property type="protein sequence ID" value="TDR94494.1"/>
    <property type="molecule type" value="Genomic_DNA"/>
</dbReference>
<dbReference type="Proteomes" id="UP000295122">
    <property type="component" value="Unassembled WGS sequence"/>
</dbReference>
<dbReference type="RefSeq" id="WP_166652391.1">
    <property type="nucleotide sequence ID" value="NZ_SNZR01000011.1"/>
</dbReference>
<protein>
    <submittedName>
        <fullName evidence="7">Outer membrane scaffolding protein for murein synthesis (MipA/OmpV family)</fullName>
    </submittedName>
</protein>
<name>A0A4R7C791_9HYPH</name>
<dbReference type="PANTHER" id="PTHR38776">
    <property type="entry name" value="MLTA-INTERACTING PROTEIN-RELATED"/>
    <property type="match status" value="1"/>
</dbReference>
<reference evidence="7 8" key="1">
    <citation type="submission" date="2019-03" db="EMBL/GenBank/DDBJ databases">
        <title>Genomic Encyclopedia of Type Strains, Phase IV (KMG-IV): sequencing the most valuable type-strain genomes for metagenomic binning, comparative biology and taxonomic classification.</title>
        <authorList>
            <person name="Goeker M."/>
        </authorList>
    </citation>
    <scope>NUCLEOTIDE SEQUENCE [LARGE SCALE GENOMIC DNA]</scope>
    <source>
        <strain evidence="7 8">DSM 25903</strain>
    </source>
</reference>
<evidence type="ECO:0000256" key="1">
    <source>
        <dbReference type="ARBA" id="ARBA00004442"/>
    </source>
</evidence>
<dbReference type="Pfam" id="PF06629">
    <property type="entry name" value="MipA"/>
    <property type="match status" value="1"/>
</dbReference>
<keyword evidence="4" id="KW-0472">Membrane</keyword>
<evidence type="ECO:0000256" key="4">
    <source>
        <dbReference type="ARBA" id="ARBA00023136"/>
    </source>
</evidence>
<accession>A0A4R7C791</accession>
<comment type="caution">
    <text evidence="7">The sequence shown here is derived from an EMBL/GenBank/DDBJ whole genome shotgun (WGS) entry which is preliminary data.</text>
</comment>
<evidence type="ECO:0000256" key="3">
    <source>
        <dbReference type="ARBA" id="ARBA00022729"/>
    </source>
</evidence>
<comment type="subcellular location">
    <subcellularLocation>
        <location evidence="1">Cell outer membrane</location>
    </subcellularLocation>
</comment>
<feature type="chain" id="PRO_5020801177" evidence="6">
    <location>
        <begin position="23"/>
        <end position="277"/>
    </location>
</feature>
<keyword evidence="3 6" id="KW-0732">Signal</keyword>
<dbReference type="AlphaFoldDB" id="A0A4R7C791"/>
<keyword evidence="5" id="KW-0998">Cell outer membrane</keyword>
<dbReference type="GO" id="GO:0009279">
    <property type="term" value="C:cell outer membrane"/>
    <property type="evidence" value="ECO:0007669"/>
    <property type="project" value="UniProtKB-SubCell"/>
</dbReference>
<evidence type="ECO:0000256" key="5">
    <source>
        <dbReference type="ARBA" id="ARBA00023237"/>
    </source>
</evidence>